<name>A0ABW1HXT8_9ACTN</name>
<keyword evidence="3" id="KW-1185">Reference proteome</keyword>
<evidence type="ECO:0000313" key="3">
    <source>
        <dbReference type="Proteomes" id="UP001596207"/>
    </source>
</evidence>
<protein>
    <submittedName>
        <fullName evidence="2">Uncharacterized protein</fullName>
    </submittedName>
</protein>
<dbReference type="Proteomes" id="UP001596207">
    <property type="component" value="Unassembled WGS sequence"/>
</dbReference>
<dbReference type="EMBL" id="JBHSQQ010000552">
    <property type="protein sequence ID" value="MFC5946207.1"/>
    <property type="molecule type" value="Genomic_DNA"/>
</dbReference>
<accession>A0ABW1HXT8</accession>
<reference evidence="3" key="1">
    <citation type="journal article" date="2019" name="Int. J. Syst. Evol. Microbiol.">
        <title>The Global Catalogue of Microorganisms (GCM) 10K type strain sequencing project: providing services to taxonomists for standard genome sequencing and annotation.</title>
        <authorList>
            <consortium name="The Broad Institute Genomics Platform"/>
            <consortium name="The Broad Institute Genome Sequencing Center for Infectious Disease"/>
            <person name="Wu L."/>
            <person name="Ma J."/>
        </authorList>
    </citation>
    <scope>NUCLEOTIDE SEQUENCE [LARGE SCALE GENOMIC DNA]</scope>
    <source>
        <strain evidence="3">CGMCC 4.7173</strain>
    </source>
</reference>
<proteinExistence type="predicted"/>
<organism evidence="2 3">
    <name type="scientific">Micromonospora harpali</name>
    <dbReference type="NCBI Taxonomy" id="1490225"/>
    <lineage>
        <taxon>Bacteria</taxon>
        <taxon>Bacillati</taxon>
        <taxon>Actinomycetota</taxon>
        <taxon>Actinomycetes</taxon>
        <taxon>Micromonosporales</taxon>
        <taxon>Micromonosporaceae</taxon>
        <taxon>Micromonospora</taxon>
    </lineage>
</organism>
<sequence length="66" mass="5956">MAALAGCVLAGAVLLTARPPTGDGPPTDVEALAVDQAARTPAPAGGVALPAASPGPGGPPAAAFGG</sequence>
<comment type="caution">
    <text evidence="2">The sequence shown here is derived from an EMBL/GenBank/DDBJ whole genome shotgun (WGS) entry which is preliminary data.</text>
</comment>
<evidence type="ECO:0000256" key="1">
    <source>
        <dbReference type="SAM" id="MobiDB-lite"/>
    </source>
</evidence>
<evidence type="ECO:0000313" key="2">
    <source>
        <dbReference type="EMBL" id="MFC5946207.1"/>
    </source>
</evidence>
<feature type="non-terminal residue" evidence="2">
    <location>
        <position position="66"/>
    </location>
</feature>
<feature type="region of interest" description="Disordered" evidence="1">
    <location>
        <begin position="42"/>
        <end position="66"/>
    </location>
</feature>
<gene>
    <name evidence="2" type="ORF">ACFPZ4_32705</name>
</gene>